<name>A0A150WPN8_BDEBC</name>
<organism evidence="1 2">
    <name type="scientific">Bdellovibrio bacteriovorus</name>
    <dbReference type="NCBI Taxonomy" id="959"/>
    <lineage>
        <taxon>Bacteria</taxon>
        <taxon>Pseudomonadati</taxon>
        <taxon>Bdellovibrionota</taxon>
        <taxon>Bdellovibrionia</taxon>
        <taxon>Bdellovibrionales</taxon>
        <taxon>Pseudobdellovibrionaceae</taxon>
        <taxon>Bdellovibrio</taxon>
    </lineage>
</organism>
<keyword evidence="2" id="KW-1185">Reference proteome</keyword>
<evidence type="ECO:0000313" key="2">
    <source>
        <dbReference type="Proteomes" id="UP000075320"/>
    </source>
</evidence>
<dbReference type="OrthoDB" id="5289831at2"/>
<evidence type="ECO:0008006" key="3">
    <source>
        <dbReference type="Google" id="ProtNLM"/>
    </source>
</evidence>
<gene>
    <name evidence="1" type="ORF">AZI86_04525</name>
</gene>
<reference evidence="1 2" key="1">
    <citation type="submission" date="2016-03" db="EMBL/GenBank/DDBJ databases">
        <authorList>
            <person name="Ploux O."/>
        </authorList>
    </citation>
    <scope>NUCLEOTIDE SEQUENCE [LARGE SCALE GENOMIC DNA]</scope>
    <source>
        <strain evidence="1 2">R0</strain>
    </source>
</reference>
<proteinExistence type="predicted"/>
<evidence type="ECO:0000313" key="1">
    <source>
        <dbReference type="EMBL" id="KYG66326.1"/>
    </source>
</evidence>
<comment type="caution">
    <text evidence="1">The sequence shown here is derived from an EMBL/GenBank/DDBJ whole genome shotgun (WGS) entry which is preliminary data.</text>
</comment>
<protein>
    <recommendedName>
        <fullName evidence="3">Glutathionylspermidine synthase pre-ATP-grasp-like domain-containing protein</fullName>
    </recommendedName>
</protein>
<dbReference type="EMBL" id="LUKE01000001">
    <property type="protein sequence ID" value="KYG66326.1"/>
    <property type="molecule type" value="Genomic_DNA"/>
</dbReference>
<accession>A0A150WPN8</accession>
<dbReference type="Proteomes" id="UP000075320">
    <property type="component" value="Unassembled WGS sequence"/>
</dbReference>
<sequence length="388" mass="44959">MTPKAAFIQQLKTSFPGLESRPMEDLVSDNLISHFAVDLPAKVVEQAQRSIELIFALREKPSYIAHYQDQLNARGIKDPGNKSIMMSYDFHVDENQNLKLIEINTNAAFLVLGHQMYASKNHPLPVPDFSLAEIGASIREEMKLQGKTVRDDLKIAIIDENPSEQRLYIEFLVYQELFKSFGWNCHIEDFREVFENFDPEFIYNRHTDFFLDEERDKLLREKFLNRDVCFSPNPFEYFLLADKQRMIDWGQPGFLESHGLQGEDLALLRQTVPLAYDICPDKGPEIWANRKKLFFKPKNAFGSKQSYRGASISRRTFEEMMGQDMIAQEYVPAPEITYTTPEGPQAFKYDLRCYAYQGRLQLIIARLYQGQVTNLRTPYGGFATVLVK</sequence>
<dbReference type="AlphaFoldDB" id="A0A150WPN8"/>